<feature type="domain" description="NlpC/P60" evidence="6">
    <location>
        <begin position="293"/>
        <end position="369"/>
    </location>
</feature>
<comment type="caution">
    <text evidence="10">The sequence shown here is derived from an EMBL/GenBank/DDBJ whole genome shotgun (WGS) entry which is preliminary data.</text>
</comment>
<evidence type="ECO:0000256" key="5">
    <source>
        <dbReference type="SAM" id="SignalP"/>
    </source>
</evidence>
<dbReference type="Proteomes" id="UP000308838">
    <property type="component" value="Unassembled WGS sequence"/>
</dbReference>
<dbReference type="InterPro" id="IPR039439">
    <property type="entry name" value="SH3b1_dom"/>
</dbReference>
<feature type="chain" id="PRO_5020204937" description="Lipoprotein" evidence="5">
    <location>
        <begin position="21"/>
        <end position="449"/>
    </location>
</feature>
<reference evidence="10 11" key="1">
    <citation type="submission" date="2018-05" db="EMBL/GenBank/DDBJ databases">
        <title>Novel Campyloabacter and Helicobacter Species and Strains.</title>
        <authorList>
            <person name="Mannion A.J."/>
            <person name="Shen Z."/>
            <person name="Fox J.G."/>
        </authorList>
    </citation>
    <scope>NUCLEOTIDE SEQUENCE [LARGE SCALE GENOMIC DNA]</scope>
    <source>
        <strain evidence="11">MIT17-664</strain>
    </source>
</reference>
<keyword evidence="5" id="KW-0732">Signal</keyword>
<dbReference type="InterPro" id="IPR038765">
    <property type="entry name" value="Papain-like_cys_pep_sf"/>
</dbReference>
<dbReference type="InterPro" id="IPR000064">
    <property type="entry name" value="NLP_P60_dom"/>
</dbReference>
<evidence type="ECO:0000256" key="1">
    <source>
        <dbReference type="ARBA" id="ARBA00007074"/>
    </source>
</evidence>
<evidence type="ECO:0000256" key="3">
    <source>
        <dbReference type="ARBA" id="ARBA00022801"/>
    </source>
</evidence>
<dbReference type="GO" id="GO:0008234">
    <property type="term" value="F:cysteine-type peptidase activity"/>
    <property type="evidence" value="ECO:0007669"/>
    <property type="project" value="UniProtKB-KW"/>
</dbReference>
<dbReference type="Pfam" id="PF12912">
    <property type="entry name" value="N_NLPC_P60"/>
    <property type="match status" value="1"/>
</dbReference>
<dbReference type="EMBL" id="NXLZ01000008">
    <property type="protein sequence ID" value="TKX30673.1"/>
    <property type="molecule type" value="Genomic_DNA"/>
</dbReference>
<feature type="signal peptide" evidence="5">
    <location>
        <begin position="1"/>
        <end position="20"/>
    </location>
</feature>
<proteinExistence type="inferred from homology"/>
<dbReference type="SUPFAM" id="SSF54001">
    <property type="entry name" value="Cysteine proteinases"/>
    <property type="match status" value="1"/>
</dbReference>
<dbReference type="Pfam" id="PF12914">
    <property type="entry name" value="SH3_7"/>
    <property type="match status" value="1"/>
</dbReference>
<keyword evidence="4" id="KW-0788">Thiol protease</keyword>
<dbReference type="Pfam" id="PF00877">
    <property type="entry name" value="NLPC_P60"/>
    <property type="match status" value="1"/>
</dbReference>
<keyword evidence="3" id="KW-0378">Hydrolase</keyword>
<feature type="domain" description="SH3b1" evidence="8">
    <location>
        <begin position="147"/>
        <end position="197"/>
    </location>
</feature>
<name>A0A4U7BG54_9BACT</name>
<gene>
    <name evidence="10" type="ORF">CQA69_05425</name>
</gene>
<organism evidence="10 11">
    <name type="scientific">Campylobacter estrildidarum</name>
    <dbReference type="NCBI Taxonomy" id="2510189"/>
    <lineage>
        <taxon>Bacteria</taxon>
        <taxon>Pseudomonadati</taxon>
        <taxon>Campylobacterota</taxon>
        <taxon>Epsilonproteobacteria</taxon>
        <taxon>Campylobacterales</taxon>
        <taxon>Campylobacteraceae</taxon>
        <taxon>Campylobacter</taxon>
    </lineage>
</organism>
<dbReference type="InterPro" id="IPR025606">
    <property type="entry name" value="NLPC/P60_N_dom"/>
</dbReference>
<evidence type="ECO:0000259" key="8">
    <source>
        <dbReference type="Pfam" id="PF12913"/>
    </source>
</evidence>
<dbReference type="AlphaFoldDB" id="A0A4U7BG54"/>
<dbReference type="PIRSF" id="PIRSF019015">
    <property type="entry name" value="P60_peptidase_YkfC"/>
    <property type="match status" value="1"/>
</dbReference>
<evidence type="ECO:0000259" key="6">
    <source>
        <dbReference type="Pfam" id="PF00877"/>
    </source>
</evidence>
<sequence>MRYILIFSLLFFTACSFKNSTNNNLAFKEDNNQSTHYAKLEFEQSVDILPKFNQNINFNATNYKKMFFKPWHSSFKNYKNQNLFWAFPIYLNPKNKYYFFNKQEIPKSWFKEQIENANTNNIGKLNQKALVIQNTLLKNFPTQNAILKNPFQENEGFPFDYANDAVLNIATPVLISHYTKDKRYAFVLSETGFGFVESKNLEIFSNSRAKIYEKLHFITPLKEKEVVFSEDHRFFFETRIGAIYPYYEQDEKYFYGKIGSKKYRILKKDVAKFPLKLNDANLKNQLSQILSLPYGWGGYSLERDCSLFTRDVFSAFGLYLPRNSAAQKNAFYHFDISMLNNTQKKDFLNQFGKAYTTLLYIPGHIMLYAGKVTDNDVVIHNIWGLRKGETQRLIIGKSVITSLEIGKKEILEQNLLLSKIKEVGFINLNQKEIDEINNYLEKIKDLPNQ</sequence>
<evidence type="ECO:0000259" key="7">
    <source>
        <dbReference type="Pfam" id="PF12912"/>
    </source>
</evidence>
<feature type="domain" description="SH3b2-type SH3" evidence="9">
    <location>
        <begin position="209"/>
        <end position="251"/>
    </location>
</feature>
<dbReference type="GO" id="GO:0006508">
    <property type="term" value="P:proteolysis"/>
    <property type="evidence" value="ECO:0007669"/>
    <property type="project" value="UniProtKB-KW"/>
</dbReference>
<comment type="similarity">
    <text evidence="1">Belongs to the peptidase C40 family.</text>
</comment>
<dbReference type="InterPro" id="IPR027017">
    <property type="entry name" value="P60_peptidase_YkfC"/>
</dbReference>
<feature type="domain" description="NLPC/P60 N-terminal" evidence="7">
    <location>
        <begin position="5"/>
        <end position="120"/>
    </location>
</feature>
<dbReference type="Pfam" id="PF12913">
    <property type="entry name" value="SH3_6"/>
    <property type="match status" value="1"/>
</dbReference>
<dbReference type="OrthoDB" id="9799970at2"/>
<evidence type="ECO:0000313" key="11">
    <source>
        <dbReference type="Proteomes" id="UP000308838"/>
    </source>
</evidence>
<dbReference type="PROSITE" id="PS51257">
    <property type="entry name" value="PROKAR_LIPOPROTEIN"/>
    <property type="match status" value="1"/>
</dbReference>
<keyword evidence="2" id="KW-0645">Protease</keyword>
<dbReference type="InterPro" id="IPR026864">
    <property type="entry name" value="SH3b2-type_SH3"/>
</dbReference>
<evidence type="ECO:0000259" key="9">
    <source>
        <dbReference type="Pfam" id="PF12914"/>
    </source>
</evidence>
<evidence type="ECO:0000313" key="10">
    <source>
        <dbReference type="EMBL" id="TKX30673.1"/>
    </source>
</evidence>
<protein>
    <recommendedName>
        <fullName evidence="12">Lipoprotein</fullName>
    </recommendedName>
</protein>
<keyword evidence="11" id="KW-1185">Reference proteome</keyword>
<dbReference type="Gene3D" id="3.90.1720.10">
    <property type="entry name" value="endopeptidase domain like (from Nostoc punctiforme)"/>
    <property type="match status" value="1"/>
</dbReference>
<dbReference type="RefSeq" id="WP_137620779.1">
    <property type="nucleotide sequence ID" value="NZ_NXLZ01000008.1"/>
</dbReference>
<evidence type="ECO:0000256" key="4">
    <source>
        <dbReference type="ARBA" id="ARBA00022807"/>
    </source>
</evidence>
<accession>A0A4U7BG54</accession>
<evidence type="ECO:0008006" key="12">
    <source>
        <dbReference type="Google" id="ProtNLM"/>
    </source>
</evidence>
<evidence type="ECO:0000256" key="2">
    <source>
        <dbReference type="ARBA" id="ARBA00022670"/>
    </source>
</evidence>